<feature type="transmembrane region" description="Helical" evidence="5">
    <location>
        <begin position="53"/>
        <end position="71"/>
    </location>
</feature>
<evidence type="ECO:0000256" key="1">
    <source>
        <dbReference type="ARBA" id="ARBA00022741"/>
    </source>
</evidence>
<gene>
    <name evidence="7" type="ORF">C1SCF055_LOCUS22</name>
</gene>
<dbReference type="GO" id="GO:0005524">
    <property type="term" value="F:ATP binding"/>
    <property type="evidence" value="ECO:0007669"/>
    <property type="project" value="UniProtKB-KW"/>
</dbReference>
<dbReference type="SUPFAM" id="SSF52540">
    <property type="entry name" value="P-loop containing nucleoside triphosphate hydrolases"/>
    <property type="match status" value="1"/>
</dbReference>
<dbReference type="SUPFAM" id="SSF54523">
    <property type="entry name" value="Pili subunits"/>
    <property type="match status" value="1"/>
</dbReference>
<keyword evidence="5" id="KW-1133">Transmembrane helix</keyword>
<dbReference type="InterPro" id="IPR027417">
    <property type="entry name" value="P-loop_NTPase"/>
</dbReference>
<dbReference type="Pfam" id="PF00488">
    <property type="entry name" value="MutS_V"/>
    <property type="match status" value="1"/>
</dbReference>
<dbReference type="InterPro" id="IPR000432">
    <property type="entry name" value="DNA_mismatch_repair_MutS_C"/>
</dbReference>
<reference evidence="8 9" key="2">
    <citation type="submission" date="2024-05" db="EMBL/GenBank/DDBJ databases">
        <authorList>
            <person name="Chen Y."/>
            <person name="Shah S."/>
            <person name="Dougan E. K."/>
            <person name="Thang M."/>
            <person name="Chan C."/>
        </authorList>
    </citation>
    <scope>NUCLEOTIDE SEQUENCE [LARGE SCALE GENOMIC DNA]</scope>
</reference>
<evidence type="ECO:0000313" key="9">
    <source>
        <dbReference type="Proteomes" id="UP001152797"/>
    </source>
</evidence>
<dbReference type="PROSITE" id="PS00409">
    <property type="entry name" value="PROKAR_NTER_METHYL"/>
    <property type="match status" value="1"/>
</dbReference>
<feature type="transmembrane region" description="Helical" evidence="5">
    <location>
        <begin position="211"/>
        <end position="232"/>
    </location>
</feature>
<evidence type="ECO:0000256" key="2">
    <source>
        <dbReference type="ARBA" id="ARBA00022840"/>
    </source>
</evidence>
<evidence type="ECO:0000256" key="5">
    <source>
        <dbReference type="SAM" id="Phobius"/>
    </source>
</evidence>
<evidence type="ECO:0000313" key="8">
    <source>
        <dbReference type="EMBL" id="CAL4758744.1"/>
    </source>
</evidence>
<feature type="region of interest" description="Disordered" evidence="4">
    <location>
        <begin position="851"/>
        <end position="872"/>
    </location>
</feature>
<dbReference type="Gene3D" id="3.30.700.10">
    <property type="entry name" value="Glycoprotein, Type 4 Pilin"/>
    <property type="match status" value="1"/>
</dbReference>
<keyword evidence="9" id="KW-1185">Reference proteome</keyword>
<dbReference type="InterPro" id="IPR012902">
    <property type="entry name" value="N_methyl_site"/>
</dbReference>
<dbReference type="InterPro" id="IPR036187">
    <property type="entry name" value="DNA_mismatch_repair_MutS_sf"/>
</dbReference>
<dbReference type="EMBL" id="CAMXCT030000001">
    <property type="protein sequence ID" value="CAL4758744.1"/>
    <property type="molecule type" value="Genomic_DNA"/>
</dbReference>
<name>A0A9P1BDQ2_9DINO</name>
<dbReference type="SMART" id="SM00534">
    <property type="entry name" value="MUTSac"/>
    <property type="match status" value="1"/>
</dbReference>
<dbReference type="OrthoDB" id="10252754at2759"/>
<dbReference type="SUPFAM" id="SSF48334">
    <property type="entry name" value="DNA repair protein MutS, domain III"/>
    <property type="match status" value="1"/>
</dbReference>
<keyword evidence="1" id="KW-0547">Nucleotide-binding</keyword>
<dbReference type="GO" id="GO:0030983">
    <property type="term" value="F:mismatched DNA binding"/>
    <property type="evidence" value="ECO:0007669"/>
    <property type="project" value="InterPro"/>
</dbReference>
<feature type="transmembrane region" description="Helical" evidence="5">
    <location>
        <begin position="814"/>
        <end position="834"/>
    </location>
</feature>
<dbReference type="PANTHER" id="PTHR11361:SF99">
    <property type="entry name" value="DNA MISMATCH REPAIR PROTEIN"/>
    <property type="match status" value="1"/>
</dbReference>
<keyword evidence="3" id="KW-0238">DNA-binding</keyword>
<reference evidence="7" key="1">
    <citation type="submission" date="2022-10" db="EMBL/GenBank/DDBJ databases">
        <authorList>
            <person name="Chen Y."/>
            <person name="Dougan E. K."/>
            <person name="Chan C."/>
            <person name="Rhodes N."/>
            <person name="Thang M."/>
        </authorList>
    </citation>
    <scope>NUCLEOTIDE SEQUENCE</scope>
</reference>
<accession>A0A9P1BDQ2</accession>
<keyword evidence="5" id="KW-0472">Membrane</keyword>
<feature type="transmembrane region" description="Helical" evidence="5">
    <location>
        <begin position="30"/>
        <end position="47"/>
    </location>
</feature>
<dbReference type="InterPro" id="IPR045076">
    <property type="entry name" value="MutS"/>
</dbReference>
<evidence type="ECO:0000259" key="6">
    <source>
        <dbReference type="SMART" id="SM00534"/>
    </source>
</evidence>
<proteinExistence type="predicted"/>
<dbReference type="InterPro" id="IPR045584">
    <property type="entry name" value="Pilin-like"/>
</dbReference>
<dbReference type="Pfam" id="PF07963">
    <property type="entry name" value="N_methyl"/>
    <property type="match status" value="1"/>
</dbReference>
<keyword evidence="2" id="KW-0067">ATP-binding</keyword>
<dbReference type="GO" id="GO:0006298">
    <property type="term" value="P:mismatch repair"/>
    <property type="evidence" value="ECO:0007669"/>
    <property type="project" value="InterPro"/>
</dbReference>
<evidence type="ECO:0000313" key="7">
    <source>
        <dbReference type="EMBL" id="CAI3971432.1"/>
    </source>
</evidence>
<evidence type="ECO:0000256" key="3">
    <source>
        <dbReference type="ARBA" id="ARBA00023125"/>
    </source>
</evidence>
<organism evidence="7">
    <name type="scientific">Cladocopium goreaui</name>
    <dbReference type="NCBI Taxonomy" id="2562237"/>
    <lineage>
        <taxon>Eukaryota</taxon>
        <taxon>Sar</taxon>
        <taxon>Alveolata</taxon>
        <taxon>Dinophyceae</taxon>
        <taxon>Suessiales</taxon>
        <taxon>Symbiodiniaceae</taxon>
        <taxon>Cladocopium</taxon>
    </lineage>
</organism>
<dbReference type="GO" id="GO:0140664">
    <property type="term" value="F:ATP-dependent DNA damage sensor activity"/>
    <property type="evidence" value="ECO:0007669"/>
    <property type="project" value="InterPro"/>
</dbReference>
<dbReference type="Proteomes" id="UP001152797">
    <property type="component" value="Unassembled WGS sequence"/>
</dbReference>
<dbReference type="AlphaFoldDB" id="A0A9P1BDQ2"/>
<comment type="caution">
    <text evidence="7">The sequence shown here is derived from an EMBL/GenBank/DDBJ whole genome shotgun (WGS) entry which is preliminary data.</text>
</comment>
<dbReference type="EMBL" id="CAMXCT020000001">
    <property type="protein sequence ID" value="CAL1124807.1"/>
    <property type="molecule type" value="Genomic_DNA"/>
</dbReference>
<dbReference type="NCBIfam" id="TIGR02532">
    <property type="entry name" value="IV_pilin_GFxxxE"/>
    <property type="match status" value="1"/>
</dbReference>
<evidence type="ECO:0000256" key="4">
    <source>
        <dbReference type="SAM" id="MobiDB-lite"/>
    </source>
</evidence>
<dbReference type="Pfam" id="PF07596">
    <property type="entry name" value="SBP_bac_10"/>
    <property type="match status" value="1"/>
</dbReference>
<keyword evidence="5" id="KW-0812">Transmembrane</keyword>
<dbReference type="Gene3D" id="3.40.50.300">
    <property type="entry name" value="P-loop containing nucleotide triphosphate hydrolases"/>
    <property type="match status" value="1"/>
</dbReference>
<protein>
    <submittedName>
        <fullName evidence="8">DNA mismatch repair protein MutS</fullName>
    </submittedName>
</protein>
<dbReference type="PANTHER" id="PTHR11361">
    <property type="entry name" value="DNA MISMATCH REPAIR PROTEIN MUTS FAMILY MEMBER"/>
    <property type="match status" value="1"/>
</dbReference>
<dbReference type="CDD" id="cd03283">
    <property type="entry name" value="ABC_MutS-like"/>
    <property type="match status" value="1"/>
</dbReference>
<feature type="transmembrane region" description="Helical" evidence="5">
    <location>
        <begin position="632"/>
        <end position="653"/>
    </location>
</feature>
<dbReference type="GO" id="GO:0005829">
    <property type="term" value="C:cytosol"/>
    <property type="evidence" value="ECO:0007669"/>
    <property type="project" value="TreeGrafter"/>
</dbReference>
<dbReference type="EMBL" id="CAMXCT010000001">
    <property type="protein sequence ID" value="CAI3971432.1"/>
    <property type="molecule type" value="Genomic_DNA"/>
</dbReference>
<dbReference type="InterPro" id="IPR011453">
    <property type="entry name" value="DUF1559"/>
</dbReference>
<feature type="domain" description="DNA mismatch repair proteins mutS family" evidence="6">
    <location>
        <begin position="423"/>
        <end position="613"/>
    </location>
</feature>
<feature type="compositionally biased region" description="Basic and acidic residues" evidence="4">
    <location>
        <begin position="861"/>
        <end position="872"/>
    </location>
</feature>
<sequence length="968" mass="108476">MRLYHQRRDKFAGEHQEVAERVTKLMHVRLGVFLAAFVLLIAGLGTGGLLQGLLLLAAVAVFAGFVVAVVVHRKASRQRDELAVLRDINYYAALRYQRKWKDLPENKTLGSGQNKAFVRDLDVFGHASLAQLLGTAHTPTGRATVSRWLLEPATPEKIVERQQAVAELAPLVDLRQQFELLAVPMSDNPPDTEPFVRWAESEPWLADRGGILWTARVLPLITLFLGALQLLGFVENNWWAWPTLVGIVFSFWKLGPVHEIFSQISSREGEIRRYAQLFELASTFPTGSAELKRLQSELCINGHSAAQQLDRLARIVALADMRFSPMVYLPVQALTLWDFHVLNLVEQWQHEVGPHARDWFAALGELEALAALSTVAHDHPHWVYPKVHEDAQAEPRVVAEQLGHPLLPETTRVVNNVELGPPGRFLLVTGSNMSGKSTLLRSLGSNIVLAQAGGPVCAERFEMPPIRVETSMRIQDSLEDGVSFFMAELKRLKEIVDVARELSEKDSPKLVYLLDEILLGTNSAERQTAVRRVMDHLLRHRAIGAITTHDLHLAETPALAEACHAVNFRESFDRDEEGRRRMTFDYQLREGIATTTNALRLLEMVGLGDEEDSEGKFMNASVAKRRRAGMTLIELLAVIGIIGILLGILIPAVQYAREAGRRANCLSNLRQIGLALQMYVDQQGAFGVFPYAANLPSITPHRPSLMEVIGPFIEKSDGAFYCPSDEYYFEHEGTSYEYASSRLEGKTRPELLRDHRGDIVYSSSDVWLAYCFKPFHGDEQTEKSRNFVYLDGRLSMRRECSGRIGASLMNRKTLLALTVIVLVIGGAAWAAAYFGGESDLDRVRASAQEMFGDRDDDLSEEERRKQRDDFRTQVESLSEEDRRELFNDWRQRSMERFEEHVDNLLAMSEEERDAALDEQIDREEAMRAIKPAAIADAGVGVEALATPTAETNGVARCSTTRAPSSALR</sequence>